<dbReference type="Proteomes" id="UP000256650">
    <property type="component" value="Unassembled WGS sequence"/>
</dbReference>
<evidence type="ECO:0000256" key="4">
    <source>
        <dbReference type="ARBA" id="ARBA00022741"/>
    </source>
</evidence>
<comment type="function">
    <text evidence="8">Phosphorylation of dTMP to form dTDP in both de novo and salvage pathways of dTTP synthesis.</text>
</comment>
<sequence>MYCAIEGIDTSGKSTQIAALKEIFKEALFTFEPGATEIGREIRSTLLEHDLHCTSKTEMLLFLADRAEHSERILKPNADKLIISDRSLISGIAYAKDFDFEILRTLNFFATGGIVPNKVVLLELTQEVLEERLSAKSWDKIEKRGISYLLELQEALKEVILKLEIESLLLQADLSRAEITAKIVDFIKS</sequence>
<evidence type="ECO:0000256" key="3">
    <source>
        <dbReference type="ARBA" id="ARBA00022727"/>
    </source>
</evidence>
<evidence type="ECO:0000259" key="9">
    <source>
        <dbReference type="Pfam" id="PF02223"/>
    </source>
</evidence>
<dbReference type="HAMAP" id="MF_00165">
    <property type="entry name" value="Thymidylate_kinase"/>
    <property type="match status" value="1"/>
</dbReference>
<dbReference type="AlphaFoldDB" id="A0A3D8IH57"/>
<accession>A0A3D8IH57</accession>
<keyword evidence="5 8" id="KW-0418">Kinase</keyword>
<dbReference type="InterPro" id="IPR018094">
    <property type="entry name" value="Thymidylate_kinase"/>
</dbReference>
<dbReference type="GO" id="GO:0004798">
    <property type="term" value="F:dTMP kinase activity"/>
    <property type="evidence" value="ECO:0007669"/>
    <property type="project" value="UniProtKB-UniRule"/>
</dbReference>
<dbReference type="GO" id="GO:0006227">
    <property type="term" value="P:dUDP biosynthetic process"/>
    <property type="evidence" value="ECO:0007669"/>
    <property type="project" value="TreeGrafter"/>
</dbReference>
<reference evidence="10 11" key="1">
    <citation type="submission" date="2018-04" db="EMBL/GenBank/DDBJ databases">
        <title>Novel Campyloabacter and Helicobacter Species and Strains.</title>
        <authorList>
            <person name="Mannion A.J."/>
            <person name="Shen Z."/>
            <person name="Fox J.G."/>
        </authorList>
    </citation>
    <scope>NUCLEOTIDE SEQUENCE [LARGE SCALE GENOMIC DNA]</scope>
    <source>
        <strain evidence="10 11">MIT 99-5101</strain>
    </source>
</reference>
<dbReference type="PANTHER" id="PTHR10344:SF4">
    <property type="entry name" value="UMP-CMP KINASE 2, MITOCHONDRIAL"/>
    <property type="match status" value="1"/>
</dbReference>
<dbReference type="NCBIfam" id="TIGR00041">
    <property type="entry name" value="DTMP_kinase"/>
    <property type="match status" value="1"/>
</dbReference>
<dbReference type="GO" id="GO:0006235">
    <property type="term" value="P:dTTP biosynthetic process"/>
    <property type="evidence" value="ECO:0007669"/>
    <property type="project" value="UniProtKB-UniRule"/>
</dbReference>
<feature type="binding site" evidence="8">
    <location>
        <begin position="7"/>
        <end position="14"/>
    </location>
    <ligand>
        <name>ATP</name>
        <dbReference type="ChEBI" id="CHEBI:30616"/>
    </ligand>
</feature>
<dbReference type="Gene3D" id="3.40.50.300">
    <property type="entry name" value="P-loop containing nucleotide triphosphate hydrolases"/>
    <property type="match status" value="1"/>
</dbReference>
<dbReference type="RefSeq" id="WP_115551225.1">
    <property type="nucleotide sequence ID" value="NZ_CAONBV010000015.1"/>
</dbReference>
<dbReference type="EC" id="2.7.4.9" evidence="8"/>
<keyword evidence="2 8" id="KW-0808">Transferase</keyword>
<proteinExistence type="inferred from homology"/>
<comment type="catalytic activity">
    <reaction evidence="7 8">
        <text>dTMP + ATP = dTDP + ADP</text>
        <dbReference type="Rhea" id="RHEA:13517"/>
        <dbReference type="ChEBI" id="CHEBI:30616"/>
        <dbReference type="ChEBI" id="CHEBI:58369"/>
        <dbReference type="ChEBI" id="CHEBI:63528"/>
        <dbReference type="ChEBI" id="CHEBI:456216"/>
        <dbReference type="EC" id="2.7.4.9"/>
    </reaction>
</comment>
<evidence type="ECO:0000256" key="7">
    <source>
        <dbReference type="ARBA" id="ARBA00048743"/>
    </source>
</evidence>
<dbReference type="SUPFAM" id="SSF52540">
    <property type="entry name" value="P-loop containing nucleoside triphosphate hydrolases"/>
    <property type="match status" value="1"/>
</dbReference>
<dbReference type="InterPro" id="IPR027417">
    <property type="entry name" value="P-loop_NTPase"/>
</dbReference>
<name>A0A3D8IH57_9HELI</name>
<dbReference type="GO" id="GO:0006233">
    <property type="term" value="P:dTDP biosynthetic process"/>
    <property type="evidence" value="ECO:0007669"/>
    <property type="project" value="InterPro"/>
</dbReference>
<dbReference type="OrthoDB" id="9774907at2"/>
<keyword evidence="4 8" id="KW-0547">Nucleotide-binding</keyword>
<evidence type="ECO:0000256" key="6">
    <source>
        <dbReference type="ARBA" id="ARBA00022840"/>
    </source>
</evidence>
<evidence type="ECO:0000313" key="11">
    <source>
        <dbReference type="Proteomes" id="UP000256650"/>
    </source>
</evidence>
<gene>
    <name evidence="8" type="primary">tmk</name>
    <name evidence="10" type="ORF">CQA43_03540</name>
</gene>
<evidence type="ECO:0000256" key="1">
    <source>
        <dbReference type="ARBA" id="ARBA00009776"/>
    </source>
</evidence>
<dbReference type="CDD" id="cd01672">
    <property type="entry name" value="TMPK"/>
    <property type="match status" value="1"/>
</dbReference>
<feature type="domain" description="Thymidylate kinase-like" evidence="9">
    <location>
        <begin position="5"/>
        <end position="182"/>
    </location>
</feature>
<dbReference type="GO" id="GO:0005524">
    <property type="term" value="F:ATP binding"/>
    <property type="evidence" value="ECO:0007669"/>
    <property type="project" value="UniProtKB-UniRule"/>
</dbReference>
<evidence type="ECO:0000313" key="10">
    <source>
        <dbReference type="EMBL" id="RDU63901.1"/>
    </source>
</evidence>
<organism evidence="10 11">
    <name type="scientific">Helicobacter ganmani</name>
    <dbReference type="NCBI Taxonomy" id="60246"/>
    <lineage>
        <taxon>Bacteria</taxon>
        <taxon>Pseudomonadati</taxon>
        <taxon>Campylobacterota</taxon>
        <taxon>Epsilonproteobacteria</taxon>
        <taxon>Campylobacterales</taxon>
        <taxon>Helicobacteraceae</taxon>
        <taxon>Helicobacter</taxon>
    </lineage>
</organism>
<dbReference type="Pfam" id="PF02223">
    <property type="entry name" value="Thymidylate_kin"/>
    <property type="match status" value="1"/>
</dbReference>
<dbReference type="GeneID" id="82535355"/>
<keyword evidence="6 8" id="KW-0067">ATP-binding</keyword>
<evidence type="ECO:0000256" key="2">
    <source>
        <dbReference type="ARBA" id="ARBA00022679"/>
    </source>
</evidence>
<keyword evidence="3 8" id="KW-0545">Nucleotide biosynthesis</keyword>
<comment type="similarity">
    <text evidence="1 8">Belongs to the thymidylate kinase family.</text>
</comment>
<keyword evidence="11" id="KW-1185">Reference proteome</keyword>
<evidence type="ECO:0000256" key="5">
    <source>
        <dbReference type="ARBA" id="ARBA00022777"/>
    </source>
</evidence>
<dbReference type="GO" id="GO:0005829">
    <property type="term" value="C:cytosol"/>
    <property type="evidence" value="ECO:0007669"/>
    <property type="project" value="TreeGrafter"/>
</dbReference>
<protein>
    <recommendedName>
        <fullName evidence="8">Thymidylate kinase</fullName>
        <ecNumber evidence="8">2.7.4.9</ecNumber>
    </recommendedName>
    <alternativeName>
        <fullName evidence="8">dTMP kinase</fullName>
    </alternativeName>
</protein>
<comment type="caution">
    <text evidence="10">The sequence shown here is derived from an EMBL/GenBank/DDBJ whole genome shotgun (WGS) entry which is preliminary data.</text>
</comment>
<evidence type="ECO:0000256" key="8">
    <source>
        <dbReference type="HAMAP-Rule" id="MF_00165"/>
    </source>
</evidence>
<dbReference type="EMBL" id="NXLS01000002">
    <property type="protein sequence ID" value="RDU63901.1"/>
    <property type="molecule type" value="Genomic_DNA"/>
</dbReference>
<dbReference type="InterPro" id="IPR039430">
    <property type="entry name" value="Thymidylate_kin-like_dom"/>
</dbReference>
<dbReference type="PANTHER" id="PTHR10344">
    <property type="entry name" value="THYMIDYLATE KINASE"/>
    <property type="match status" value="1"/>
</dbReference>